<dbReference type="Proteomes" id="UP001231362">
    <property type="component" value="Unassembled WGS sequence"/>
</dbReference>
<evidence type="ECO:0000313" key="2">
    <source>
        <dbReference type="Proteomes" id="UP001231362"/>
    </source>
</evidence>
<reference evidence="1 2" key="1">
    <citation type="submission" date="2023-07" db="EMBL/GenBank/DDBJ databases">
        <title>Genomic Encyclopedia of Type Strains, Phase IV (KMG-IV): sequencing the most valuable type-strain genomes for metagenomic binning, comparative biology and taxonomic classification.</title>
        <authorList>
            <person name="Goeker M."/>
        </authorList>
    </citation>
    <scope>NUCLEOTIDE SEQUENCE [LARGE SCALE GENOMIC DNA]</scope>
    <source>
        <strain evidence="1 2">DSM 23948</strain>
    </source>
</reference>
<keyword evidence="2" id="KW-1185">Reference proteome</keyword>
<name>A0ABT9UYD8_9BACL</name>
<accession>A0ABT9UYD8</accession>
<protein>
    <submittedName>
        <fullName evidence="1">Conjugal transfer/entry exclusion protein</fullName>
    </submittedName>
</protein>
<evidence type="ECO:0000313" key="1">
    <source>
        <dbReference type="EMBL" id="MDQ0153711.1"/>
    </source>
</evidence>
<dbReference type="EMBL" id="JAUSTU010000001">
    <property type="protein sequence ID" value="MDQ0153711.1"/>
    <property type="molecule type" value="Genomic_DNA"/>
</dbReference>
<proteinExistence type="predicted"/>
<organism evidence="1 2">
    <name type="scientific">Anoxybacillus andreesenii</name>
    <dbReference type="NCBI Taxonomy" id="1325932"/>
    <lineage>
        <taxon>Bacteria</taxon>
        <taxon>Bacillati</taxon>
        <taxon>Bacillota</taxon>
        <taxon>Bacilli</taxon>
        <taxon>Bacillales</taxon>
        <taxon>Anoxybacillaceae</taxon>
        <taxon>Anoxybacillus</taxon>
    </lineage>
</organism>
<comment type="caution">
    <text evidence="1">The sequence shown here is derived from an EMBL/GenBank/DDBJ whole genome shotgun (WGS) entry which is preliminary data.</text>
</comment>
<gene>
    <name evidence="1" type="ORF">J2S07_000009</name>
</gene>
<sequence>MKKQDEVQEGEIKKHIQAITQQMKQLQNDLDVLVPLFENLDDRQAERLANLLNTEGKMLIRSLSGLKY</sequence>